<protein>
    <recommendedName>
        <fullName evidence="5">Ribosome maturation factor RimM</fullName>
    </recommendedName>
</protein>
<dbReference type="PANTHER" id="PTHR33692:SF1">
    <property type="entry name" value="RIBOSOME MATURATION FACTOR RIMM"/>
    <property type="match status" value="1"/>
</dbReference>
<evidence type="ECO:0000256" key="1">
    <source>
        <dbReference type="ARBA" id="ARBA00022490"/>
    </source>
</evidence>
<keyword evidence="9" id="KW-1185">Reference proteome</keyword>
<reference evidence="8 9" key="1">
    <citation type="journal article" date="2021" name="Sci. Rep.">
        <title>The distribution of antibiotic resistance genes in chicken gut microbiota commensals.</title>
        <authorList>
            <person name="Juricova H."/>
            <person name="Matiasovicova J."/>
            <person name="Kubasova T."/>
            <person name="Cejkova D."/>
            <person name="Rychlik I."/>
        </authorList>
    </citation>
    <scope>NUCLEOTIDE SEQUENCE [LARGE SCALE GENOMIC DNA]</scope>
    <source>
        <strain evidence="8 9">An537</strain>
    </source>
</reference>
<evidence type="ECO:0000259" key="7">
    <source>
        <dbReference type="Pfam" id="PF24986"/>
    </source>
</evidence>
<comment type="similarity">
    <text evidence="5">Belongs to the RimM family.</text>
</comment>
<name>A0ABS2GFB0_9FIRM</name>
<dbReference type="Pfam" id="PF24986">
    <property type="entry name" value="PRC_RimM"/>
    <property type="match status" value="1"/>
</dbReference>
<dbReference type="EMBL" id="JACJLA010000009">
    <property type="protein sequence ID" value="MBM6912861.1"/>
    <property type="molecule type" value="Genomic_DNA"/>
</dbReference>
<dbReference type="Pfam" id="PF01782">
    <property type="entry name" value="RimM"/>
    <property type="match status" value="1"/>
</dbReference>
<dbReference type="Gene3D" id="2.30.30.240">
    <property type="entry name" value="PRC-barrel domain"/>
    <property type="match status" value="1"/>
</dbReference>
<evidence type="ECO:0000256" key="2">
    <source>
        <dbReference type="ARBA" id="ARBA00022517"/>
    </source>
</evidence>
<dbReference type="Proteomes" id="UP000707138">
    <property type="component" value="Unassembled WGS sequence"/>
</dbReference>
<organism evidence="8 9">
    <name type="scientific">Veillonella magna</name>
    <dbReference type="NCBI Taxonomy" id="464322"/>
    <lineage>
        <taxon>Bacteria</taxon>
        <taxon>Bacillati</taxon>
        <taxon>Bacillota</taxon>
        <taxon>Negativicutes</taxon>
        <taxon>Veillonellales</taxon>
        <taxon>Veillonellaceae</taxon>
        <taxon>Veillonella</taxon>
    </lineage>
</organism>
<comment type="subcellular location">
    <subcellularLocation>
        <location evidence="5">Cytoplasm</location>
    </subcellularLocation>
</comment>
<evidence type="ECO:0000256" key="4">
    <source>
        <dbReference type="ARBA" id="ARBA00023186"/>
    </source>
</evidence>
<dbReference type="SUPFAM" id="SSF50447">
    <property type="entry name" value="Translation proteins"/>
    <property type="match status" value="1"/>
</dbReference>
<keyword evidence="4 5" id="KW-0143">Chaperone</keyword>
<feature type="domain" description="RimM N-terminal" evidence="6">
    <location>
        <begin position="8"/>
        <end position="85"/>
    </location>
</feature>
<dbReference type="InterPro" id="IPR011961">
    <property type="entry name" value="RimM"/>
</dbReference>
<dbReference type="Gene3D" id="2.40.30.60">
    <property type="entry name" value="RimM"/>
    <property type="match status" value="1"/>
</dbReference>
<dbReference type="PANTHER" id="PTHR33692">
    <property type="entry name" value="RIBOSOME MATURATION FACTOR RIMM"/>
    <property type="match status" value="1"/>
</dbReference>
<dbReference type="InterPro" id="IPR002676">
    <property type="entry name" value="RimM_N"/>
</dbReference>
<sequence length="165" mass="18726">MDTKEFITIGTIVAPHGVRGDLRIVPQTDFPDRFLTMDACYIDGKEYHIASARFHKQFVLATFKEVPDRNAAELLARKEIKVPREELMPLPEGRYYIFEIEGLRVEDTDGNYLGEVKEVLQPGANDVYVVAKEGVPDVLLPALKDVVLSIDLEKQLMIVDPPEWI</sequence>
<dbReference type="HAMAP" id="MF_00014">
    <property type="entry name" value="Ribosome_mat_RimM"/>
    <property type="match status" value="1"/>
</dbReference>
<comment type="caution">
    <text evidence="8">The sequence shown here is derived from an EMBL/GenBank/DDBJ whole genome shotgun (WGS) entry which is preliminary data.</text>
</comment>
<dbReference type="InterPro" id="IPR009000">
    <property type="entry name" value="Transl_B-barrel_sf"/>
</dbReference>
<comment type="function">
    <text evidence="5">An accessory protein needed during the final step in the assembly of 30S ribosomal subunit, possibly for assembly of the head region. Essential for efficient processing of 16S rRNA. May be needed both before and after RbfA during the maturation of 16S rRNA. It has affinity for free ribosomal 30S subunits but not for 70S ribosomes.</text>
</comment>
<evidence type="ECO:0000256" key="3">
    <source>
        <dbReference type="ARBA" id="ARBA00022552"/>
    </source>
</evidence>
<evidence type="ECO:0000256" key="5">
    <source>
        <dbReference type="HAMAP-Rule" id="MF_00014"/>
    </source>
</evidence>
<feature type="domain" description="Ribosome maturation factor RimM PRC barrel" evidence="7">
    <location>
        <begin position="98"/>
        <end position="163"/>
    </location>
</feature>
<gene>
    <name evidence="5 8" type="primary">rimM</name>
    <name evidence="8" type="ORF">H6A01_05935</name>
</gene>
<evidence type="ECO:0000259" key="6">
    <source>
        <dbReference type="Pfam" id="PF01782"/>
    </source>
</evidence>
<accession>A0ABS2GFB0</accession>
<dbReference type="InterPro" id="IPR011033">
    <property type="entry name" value="PRC_barrel-like_sf"/>
</dbReference>
<keyword evidence="2 5" id="KW-0690">Ribosome biogenesis</keyword>
<proteinExistence type="inferred from homology"/>
<evidence type="ECO:0000313" key="8">
    <source>
        <dbReference type="EMBL" id="MBM6912861.1"/>
    </source>
</evidence>
<keyword evidence="3 5" id="KW-0698">rRNA processing</keyword>
<comment type="domain">
    <text evidence="5">The PRC barrel domain binds ribosomal protein uS19.</text>
</comment>
<dbReference type="InterPro" id="IPR036976">
    <property type="entry name" value="RimM_N_sf"/>
</dbReference>
<dbReference type="SUPFAM" id="SSF50346">
    <property type="entry name" value="PRC-barrel domain"/>
    <property type="match status" value="1"/>
</dbReference>
<evidence type="ECO:0000313" key="9">
    <source>
        <dbReference type="Proteomes" id="UP000707138"/>
    </source>
</evidence>
<dbReference type="InterPro" id="IPR056792">
    <property type="entry name" value="PRC_RimM"/>
</dbReference>
<comment type="subunit">
    <text evidence="5">Binds ribosomal protein uS19.</text>
</comment>
<dbReference type="NCBIfam" id="TIGR02273">
    <property type="entry name" value="16S_RimM"/>
    <property type="match status" value="1"/>
</dbReference>
<dbReference type="RefSeq" id="WP_205087893.1">
    <property type="nucleotide sequence ID" value="NZ_CAUGKU010000009.1"/>
</dbReference>
<keyword evidence="1 5" id="KW-0963">Cytoplasm</keyword>